<proteinExistence type="predicted"/>
<keyword evidence="2" id="KW-1185">Reference proteome</keyword>
<dbReference type="VEuPathDB" id="VectorBase:LDEU012657"/>
<evidence type="ECO:0008006" key="3">
    <source>
        <dbReference type="Google" id="ProtNLM"/>
    </source>
</evidence>
<dbReference type="SUPFAM" id="SSF57850">
    <property type="entry name" value="RING/U-box"/>
    <property type="match status" value="1"/>
</dbReference>
<accession>A0A443RVJ5</accession>
<feature type="non-terminal residue" evidence="1">
    <location>
        <position position="1"/>
    </location>
</feature>
<organism evidence="1 2">
    <name type="scientific">Leptotrombidium deliense</name>
    <dbReference type="NCBI Taxonomy" id="299467"/>
    <lineage>
        <taxon>Eukaryota</taxon>
        <taxon>Metazoa</taxon>
        <taxon>Ecdysozoa</taxon>
        <taxon>Arthropoda</taxon>
        <taxon>Chelicerata</taxon>
        <taxon>Arachnida</taxon>
        <taxon>Acari</taxon>
        <taxon>Acariformes</taxon>
        <taxon>Trombidiformes</taxon>
        <taxon>Prostigmata</taxon>
        <taxon>Anystina</taxon>
        <taxon>Parasitengona</taxon>
        <taxon>Trombiculoidea</taxon>
        <taxon>Trombiculidae</taxon>
        <taxon>Leptotrombidium</taxon>
    </lineage>
</organism>
<sequence length="184" mass="21100">SDVEELDKCLECNQPLLDEEELGFISCCMAKGLEHEFHLKCLVLKCNLIGPRCPTCGEESKCIITNAGHEINYDDSTKSFPLEEHLFEDDDEDVIIQIGQCASCLEPIFANDWYGRPAICEFADHIFHIECLAHAYMDYGPECPWCKTKSKLILEDCYGGLYFRCKTRMFYSKDIHTGKLDFVM</sequence>
<protein>
    <recommendedName>
        <fullName evidence="3">RING-type domain-containing protein</fullName>
    </recommendedName>
</protein>
<reference evidence="1 2" key="1">
    <citation type="journal article" date="2018" name="Gigascience">
        <title>Genomes of trombidid mites reveal novel predicted allergens and laterally-transferred genes associated with secondary metabolism.</title>
        <authorList>
            <person name="Dong X."/>
            <person name="Chaisiri K."/>
            <person name="Xia D."/>
            <person name="Armstrong S.D."/>
            <person name="Fang Y."/>
            <person name="Donnelly M.J."/>
            <person name="Kadowaki T."/>
            <person name="McGarry J.W."/>
            <person name="Darby A.C."/>
            <person name="Makepeace B.L."/>
        </authorList>
    </citation>
    <scope>NUCLEOTIDE SEQUENCE [LARGE SCALE GENOMIC DNA]</scope>
    <source>
        <strain evidence="1">UoL-UT</strain>
    </source>
</reference>
<gene>
    <name evidence="1" type="ORF">B4U80_12306</name>
</gene>
<dbReference type="EMBL" id="NCKV01026936">
    <property type="protein sequence ID" value="RWS19383.1"/>
    <property type="molecule type" value="Genomic_DNA"/>
</dbReference>
<dbReference type="AlphaFoldDB" id="A0A443RVJ5"/>
<evidence type="ECO:0000313" key="2">
    <source>
        <dbReference type="Proteomes" id="UP000288716"/>
    </source>
</evidence>
<evidence type="ECO:0000313" key="1">
    <source>
        <dbReference type="EMBL" id="RWS19383.1"/>
    </source>
</evidence>
<dbReference type="Proteomes" id="UP000288716">
    <property type="component" value="Unassembled WGS sequence"/>
</dbReference>
<name>A0A443RVJ5_9ACAR</name>
<comment type="caution">
    <text evidence="1">The sequence shown here is derived from an EMBL/GenBank/DDBJ whole genome shotgun (WGS) entry which is preliminary data.</text>
</comment>